<dbReference type="Proteomes" id="UP001530400">
    <property type="component" value="Unassembled WGS sequence"/>
</dbReference>
<proteinExistence type="predicted"/>
<accession>A0ABD3NPY6</accession>
<gene>
    <name evidence="1" type="ORF">ACHAWO_013047</name>
</gene>
<dbReference type="EMBL" id="JALLPJ020001025">
    <property type="protein sequence ID" value="KAL3777827.1"/>
    <property type="molecule type" value="Genomic_DNA"/>
</dbReference>
<comment type="caution">
    <text evidence="1">The sequence shown here is derived from an EMBL/GenBank/DDBJ whole genome shotgun (WGS) entry which is preliminary data.</text>
</comment>
<sequence length="168" mass="18578">MLYRDDNVIGDLLPEIDLVYTFQCPVTVAPSTNGQDDKSVDAAVLQAKKTENRQVVYTVMYGVMGGILLTDKELKQAELSIDIAHPTKTFRTMASENLRCLHLKIMISAGANGESNKPPVSEVTFEPVAEDSLDDGSRMTLPNRAPKMQVLHQKVQEAKSARMNIATW</sequence>
<reference evidence="1 2" key="1">
    <citation type="submission" date="2024-10" db="EMBL/GenBank/DDBJ databases">
        <title>Updated reference genomes for cyclostephanoid diatoms.</title>
        <authorList>
            <person name="Roberts W.R."/>
            <person name="Alverson A.J."/>
        </authorList>
    </citation>
    <scope>NUCLEOTIDE SEQUENCE [LARGE SCALE GENOMIC DNA]</scope>
    <source>
        <strain evidence="1 2">AJA010-31</strain>
    </source>
</reference>
<keyword evidence="2" id="KW-1185">Reference proteome</keyword>
<name>A0ABD3NPY6_9STRA</name>
<dbReference type="AlphaFoldDB" id="A0ABD3NPY6"/>
<organism evidence="1 2">
    <name type="scientific">Cyclotella atomus</name>
    <dbReference type="NCBI Taxonomy" id="382360"/>
    <lineage>
        <taxon>Eukaryota</taxon>
        <taxon>Sar</taxon>
        <taxon>Stramenopiles</taxon>
        <taxon>Ochrophyta</taxon>
        <taxon>Bacillariophyta</taxon>
        <taxon>Coscinodiscophyceae</taxon>
        <taxon>Thalassiosirophycidae</taxon>
        <taxon>Stephanodiscales</taxon>
        <taxon>Stephanodiscaceae</taxon>
        <taxon>Cyclotella</taxon>
    </lineage>
</organism>
<evidence type="ECO:0000313" key="1">
    <source>
        <dbReference type="EMBL" id="KAL3777827.1"/>
    </source>
</evidence>
<evidence type="ECO:0000313" key="2">
    <source>
        <dbReference type="Proteomes" id="UP001530400"/>
    </source>
</evidence>
<protein>
    <submittedName>
        <fullName evidence="1">Uncharacterized protein</fullName>
    </submittedName>
</protein>